<proteinExistence type="predicted"/>
<reference evidence="1" key="1">
    <citation type="submission" date="2022-06" db="EMBL/GenBank/DDBJ databases">
        <title>Complete genome sequence of soil microorganisms Streptomyces sp. Qhu-M197 isolated from Alpine meadows habitats on the Tibetan Plateau.</title>
        <authorList>
            <person name="Zhang B."/>
            <person name="Xiang X."/>
            <person name="Fan J."/>
        </authorList>
    </citation>
    <scope>NUCLEOTIDE SEQUENCE</scope>
    <source>
        <strain evidence="1">Qhu-M197</strain>
    </source>
</reference>
<accession>A0ABY4Z9K7</accession>
<evidence type="ECO:0000313" key="2">
    <source>
        <dbReference type="Proteomes" id="UP001056374"/>
    </source>
</evidence>
<gene>
    <name evidence="1" type="ORF">NFX46_17280</name>
</gene>
<sequence>MPEPASCWAARRSVTRVAMPFLISTSALTASFLVAASSWSSVHGASTLAPAVPQIVPAP</sequence>
<protein>
    <submittedName>
        <fullName evidence="1">Uncharacterized protein</fullName>
    </submittedName>
</protein>
<keyword evidence="2" id="KW-1185">Reference proteome</keyword>
<dbReference type="RefSeq" id="WP_252550334.1">
    <property type="nucleotide sequence ID" value="NZ_CP099468.1"/>
</dbReference>
<dbReference type="EMBL" id="CP099468">
    <property type="protein sequence ID" value="USQ85380.1"/>
    <property type="molecule type" value="Genomic_DNA"/>
</dbReference>
<evidence type="ECO:0000313" key="1">
    <source>
        <dbReference type="EMBL" id="USQ85380.1"/>
    </source>
</evidence>
<organism evidence="1 2">
    <name type="scientific">Streptomyces phaeoluteigriseus</name>
    <dbReference type="NCBI Taxonomy" id="114686"/>
    <lineage>
        <taxon>Bacteria</taxon>
        <taxon>Bacillati</taxon>
        <taxon>Actinomycetota</taxon>
        <taxon>Actinomycetes</taxon>
        <taxon>Kitasatosporales</taxon>
        <taxon>Streptomycetaceae</taxon>
        <taxon>Streptomyces</taxon>
        <taxon>Streptomyces aurantiacus group</taxon>
    </lineage>
</organism>
<dbReference type="Proteomes" id="UP001056374">
    <property type="component" value="Chromosome"/>
</dbReference>
<name>A0ABY4Z9K7_9ACTN</name>